<dbReference type="EMBL" id="KV441001">
    <property type="protein sequence ID" value="OAD66624.1"/>
    <property type="molecule type" value="Genomic_DNA"/>
</dbReference>
<dbReference type="Proteomes" id="UP000077315">
    <property type="component" value="Unassembled WGS sequence"/>
</dbReference>
<evidence type="ECO:0000313" key="1">
    <source>
        <dbReference type="EMBL" id="OAD66624.1"/>
    </source>
</evidence>
<dbReference type="InParanoid" id="A0A162N7W5"/>
<protein>
    <submittedName>
        <fullName evidence="1">Uncharacterized protein</fullName>
    </submittedName>
</protein>
<evidence type="ECO:0000313" key="2">
    <source>
        <dbReference type="Proteomes" id="UP000077315"/>
    </source>
</evidence>
<reference evidence="2" key="1">
    <citation type="submission" date="2015-06" db="EMBL/GenBank/DDBJ databases">
        <title>Expansion of signal transduction pathways in fungi by whole-genome duplication.</title>
        <authorList>
            <consortium name="DOE Joint Genome Institute"/>
            <person name="Corrochano L.M."/>
            <person name="Kuo A."/>
            <person name="Marcet-Houben M."/>
            <person name="Polaino S."/>
            <person name="Salamov A."/>
            <person name="Villalobos J.M."/>
            <person name="Alvarez M.I."/>
            <person name="Avalos J."/>
            <person name="Benito E.P."/>
            <person name="Benoit I."/>
            <person name="Burger G."/>
            <person name="Camino L.P."/>
            <person name="Canovas D."/>
            <person name="Cerda-Olmedo E."/>
            <person name="Cheng J.-F."/>
            <person name="Dominguez A."/>
            <person name="Elias M."/>
            <person name="Eslava A.P."/>
            <person name="Glaser F."/>
            <person name="Grimwood J."/>
            <person name="Gutierrez G."/>
            <person name="Heitman J."/>
            <person name="Henrissat B."/>
            <person name="Iturriaga E.A."/>
            <person name="Lang B.F."/>
            <person name="Lavin J.L."/>
            <person name="Lee S."/>
            <person name="Li W."/>
            <person name="Lindquist E."/>
            <person name="Lopez-Garcia S."/>
            <person name="Luque E.M."/>
            <person name="Marcos A.T."/>
            <person name="Martin J."/>
            <person name="McCluskey K."/>
            <person name="Medina H.R."/>
            <person name="Miralles-Duran A."/>
            <person name="Miyazaki A."/>
            <person name="Munoz-Torres E."/>
            <person name="Oguiza J.A."/>
            <person name="Ohm R."/>
            <person name="Olmedo M."/>
            <person name="Orejas M."/>
            <person name="Ortiz-Castellanos L."/>
            <person name="Pisabarro A.G."/>
            <person name="Rodriguez-Romero J."/>
            <person name="Ruiz-Herrera J."/>
            <person name="Ruiz-Vazquez R."/>
            <person name="Sanz C."/>
            <person name="Schackwitz W."/>
            <person name="Schmutz J."/>
            <person name="Shahriari M."/>
            <person name="Shelest E."/>
            <person name="Silva-Franco F."/>
            <person name="Soanes D."/>
            <person name="Syed K."/>
            <person name="Tagua V.G."/>
            <person name="Talbot N.J."/>
            <person name="Thon M."/>
            <person name="De vries R.P."/>
            <person name="Wiebenga A."/>
            <person name="Yadav J.S."/>
            <person name="Braun E.L."/>
            <person name="Baker S."/>
            <person name="Garre V."/>
            <person name="Horwitz B."/>
            <person name="Torres-Martinez S."/>
            <person name="Idnurm A."/>
            <person name="Herrera-Estrella A."/>
            <person name="Gabaldon T."/>
            <person name="Grigoriev I.V."/>
        </authorList>
    </citation>
    <scope>NUCLEOTIDE SEQUENCE [LARGE SCALE GENOMIC DNA]</scope>
    <source>
        <strain evidence="2">NRRL 1555(-)</strain>
    </source>
</reference>
<dbReference type="VEuPathDB" id="FungiDB:PHYBLDRAFT_152169"/>
<dbReference type="GeneID" id="28993766"/>
<dbReference type="AlphaFoldDB" id="A0A162N7W5"/>
<organism evidence="1 2">
    <name type="scientific">Phycomyces blakesleeanus (strain ATCC 8743b / DSM 1359 / FGSC 10004 / NBRC 33097 / NRRL 1555)</name>
    <dbReference type="NCBI Taxonomy" id="763407"/>
    <lineage>
        <taxon>Eukaryota</taxon>
        <taxon>Fungi</taxon>
        <taxon>Fungi incertae sedis</taxon>
        <taxon>Mucoromycota</taxon>
        <taxon>Mucoromycotina</taxon>
        <taxon>Mucoromycetes</taxon>
        <taxon>Mucorales</taxon>
        <taxon>Phycomycetaceae</taxon>
        <taxon>Phycomyces</taxon>
    </lineage>
</organism>
<dbReference type="RefSeq" id="XP_018284664.1">
    <property type="nucleotide sequence ID" value="XM_018432860.1"/>
</dbReference>
<proteinExistence type="predicted"/>
<gene>
    <name evidence="1" type="ORF">PHYBLDRAFT_152169</name>
</gene>
<accession>A0A162N7W5</accession>
<name>A0A162N7W5_PHYB8</name>
<sequence length="53" mass="6113">MSRFTFKPSTDCSSSRCLYSTLFTVSSIPKTNDDNKLLLKRPANSWDVYKNTF</sequence>
<keyword evidence="2" id="KW-1185">Reference proteome</keyword>